<evidence type="ECO:0000256" key="1">
    <source>
        <dbReference type="ARBA" id="ARBA00001974"/>
    </source>
</evidence>
<evidence type="ECO:0000259" key="9">
    <source>
        <dbReference type="PROSITE" id="PS00623"/>
    </source>
</evidence>
<dbReference type="InterPro" id="IPR036188">
    <property type="entry name" value="FAD/NAD-bd_sf"/>
</dbReference>
<dbReference type="InterPro" id="IPR000172">
    <property type="entry name" value="GMC_OxRdtase_N"/>
</dbReference>
<dbReference type="EMBL" id="JAACLJ010000003">
    <property type="protein sequence ID" value="KAF4589165.1"/>
    <property type="molecule type" value="Genomic_DNA"/>
</dbReference>
<proteinExistence type="inferred from homology"/>
<dbReference type="SUPFAM" id="SSF51905">
    <property type="entry name" value="FAD/NAD(P)-binding domain"/>
    <property type="match status" value="1"/>
</dbReference>
<protein>
    <submittedName>
        <fullName evidence="11">GMC oxidoreductase</fullName>
    </submittedName>
</protein>
<evidence type="ECO:0000256" key="3">
    <source>
        <dbReference type="ARBA" id="ARBA00022630"/>
    </source>
</evidence>
<name>A0A8H4Q7G3_9HYPO</name>
<evidence type="ECO:0000313" key="11">
    <source>
        <dbReference type="EMBL" id="KAF4589165.1"/>
    </source>
</evidence>
<sequence length="621" mass="68216">MIDIGNESRGVAGEDKEEEEEEEMRIWWSAVRLGMATSCRLFSLVVSLIMRFSSVWILGAAAGVAASQDYSDEYDYVIVGAGVCGLVVANRLSRHGKTVAVIETGTDQRTNQLVRNPLSYWENLRTDINYNYTSEPEDDAQGRVVTIYAGKGIGGSSLVNGMVYIRGDKAQFDAWERLGNPGWNWEALLPYYKQVEKLQLPEPWQVQRGAIMDAQNHGFSGELHVGFSPKLYDASAYADLRSAWGSLGLGANGDPNRGDTRGSFLFPHTIDAKQNLRWDAATAFLWPVVNQRRNLRVLRGTARRVLWKSGGEEEVQAEGVEYVTADGAKVTIRARREVILSAGALRTPLILERSGIGNTRLLAKEGIKTVVHLPGVGENLMDQAASSITFESKRRLDDPESPTGWGSHQTDGRTSSHAAFVTVRDLFGDEFEKIKEETKRSLSTYALKAARDASHGGTEEEIQAWASSVERVLEVQFDLLFSKETTAAELMTFELGNILGSAFWGLIPFSRGSVHIGGPDADRPVLRPRFTSAEIDKAILVAAGKLAGRIWAHPSLSKLVATQYNPRVEDLPLGRASEEQWRSWAARTLGSGLHPLGTAAMMERGLGGLWMRGFACLGRGG</sequence>
<comment type="cofactor">
    <cofactor evidence="1 6">
        <name>FAD</name>
        <dbReference type="ChEBI" id="CHEBI:57692"/>
    </cofactor>
</comment>
<organism evidence="11 12">
    <name type="scientific">Ophiocordyceps camponoti-floridani</name>
    <dbReference type="NCBI Taxonomy" id="2030778"/>
    <lineage>
        <taxon>Eukaryota</taxon>
        <taxon>Fungi</taxon>
        <taxon>Dikarya</taxon>
        <taxon>Ascomycota</taxon>
        <taxon>Pezizomycotina</taxon>
        <taxon>Sordariomycetes</taxon>
        <taxon>Hypocreomycetidae</taxon>
        <taxon>Hypocreales</taxon>
        <taxon>Ophiocordycipitaceae</taxon>
        <taxon>Ophiocordyceps</taxon>
    </lineage>
</organism>
<evidence type="ECO:0000256" key="5">
    <source>
        <dbReference type="ARBA" id="ARBA00023002"/>
    </source>
</evidence>
<keyword evidence="4 6" id="KW-0274">FAD</keyword>
<feature type="region of interest" description="Disordered" evidence="8">
    <location>
        <begin position="391"/>
        <end position="413"/>
    </location>
</feature>
<dbReference type="SUPFAM" id="SSF54373">
    <property type="entry name" value="FAD-linked reductases, C-terminal domain"/>
    <property type="match status" value="1"/>
</dbReference>
<dbReference type="OrthoDB" id="269227at2759"/>
<dbReference type="PIRSF" id="PIRSF000137">
    <property type="entry name" value="Alcohol_oxidase"/>
    <property type="match status" value="1"/>
</dbReference>
<evidence type="ECO:0000259" key="10">
    <source>
        <dbReference type="PROSITE" id="PS00624"/>
    </source>
</evidence>
<evidence type="ECO:0000313" key="12">
    <source>
        <dbReference type="Proteomes" id="UP000562929"/>
    </source>
</evidence>
<keyword evidence="3 7" id="KW-0285">Flavoprotein</keyword>
<dbReference type="Gene3D" id="3.30.560.10">
    <property type="entry name" value="Glucose Oxidase, domain 3"/>
    <property type="match status" value="1"/>
</dbReference>
<dbReference type="PANTHER" id="PTHR11552:SF201">
    <property type="entry name" value="GLUCOSE-METHANOL-CHOLINE OXIDOREDUCTASE N-TERMINAL DOMAIN-CONTAINING PROTEIN"/>
    <property type="match status" value="1"/>
</dbReference>
<keyword evidence="5" id="KW-0560">Oxidoreductase</keyword>
<evidence type="ECO:0000256" key="7">
    <source>
        <dbReference type="RuleBase" id="RU003968"/>
    </source>
</evidence>
<feature type="domain" description="Glucose-methanol-choline oxidoreductase N-terminal" evidence="9">
    <location>
        <begin position="150"/>
        <end position="173"/>
    </location>
</feature>
<comment type="similarity">
    <text evidence="2 7">Belongs to the GMC oxidoreductase family.</text>
</comment>
<evidence type="ECO:0000256" key="4">
    <source>
        <dbReference type="ARBA" id="ARBA00022827"/>
    </source>
</evidence>
<keyword evidence="12" id="KW-1185">Reference proteome</keyword>
<dbReference type="Gene3D" id="3.50.50.60">
    <property type="entry name" value="FAD/NAD(P)-binding domain"/>
    <property type="match status" value="1"/>
</dbReference>
<gene>
    <name evidence="11" type="ORF">GQ602_003054</name>
</gene>
<dbReference type="InterPro" id="IPR007867">
    <property type="entry name" value="GMC_OxRtase_C"/>
</dbReference>
<dbReference type="Pfam" id="PF00732">
    <property type="entry name" value="GMC_oxred_N"/>
    <property type="match status" value="1"/>
</dbReference>
<dbReference type="Proteomes" id="UP000562929">
    <property type="component" value="Unassembled WGS sequence"/>
</dbReference>
<dbReference type="GO" id="GO:0016614">
    <property type="term" value="F:oxidoreductase activity, acting on CH-OH group of donors"/>
    <property type="evidence" value="ECO:0007669"/>
    <property type="project" value="InterPro"/>
</dbReference>
<comment type="caution">
    <text evidence="11">The sequence shown here is derived from an EMBL/GenBank/DDBJ whole genome shotgun (WGS) entry which is preliminary data.</text>
</comment>
<reference evidence="11 12" key="1">
    <citation type="journal article" date="2020" name="G3 (Bethesda)">
        <title>Genetic Underpinnings of Host Manipulation by Ophiocordyceps as Revealed by Comparative Transcriptomics.</title>
        <authorList>
            <person name="Will I."/>
            <person name="Das B."/>
            <person name="Trinh T."/>
            <person name="Brachmann A."/>
            <person name="Ohm R.A."/>
            <person name="de Bekker C."/>
        </authorList>
    </citation>
    <scope>NUCLEOTIDE SEQUENCE [LARGE SCALE GENOMIC DNA]</scope>
    <source>
        <strain evidence="11 12">EC05</strain>
    </source>
</reference>
<dbReference type="AlphaFoldDB" id="A0A8H4Q7G3"/>
<dbReference type="InterPro" id="IPR027424">
    <property type="entry name" value="Glucose_Oxidase_domain_2"/>
</dbReference>
<evidence type="ECO:0000256" key="2">
    <source>
        <dbReference type="ARBA" id="ARBA00010790"/>
    </source>
</evidence>
<dbReference type="PROSITE" id="PS00623">
    <property type="entry name" value="GMC_OXRED_1"/>
    <property type="match status" value="1"/>
</dbReference>
<accession>A0A8H4Q7G3</accession>
<feature type="compositionally biased region" description="Polar residues" evidence="8">
    <location>
        <begin position="404"/>
        <end position="413"/>
    </location>
</feature>
<evidence type="ECO:0000256" key="6">
    <source>
        <dbReference type="PIRSR" id="PIRSR000137-2"/>
    </source>
</evidence>
<dbReference type="Gene3D" id="4.10.450.10">
    <property type="entry name" value="Glucose Oxidase, domain 2"/>
    <property type="match status" value="1"/>
</dbReference>
<dbReference type="GO" id="GO:0050660">
    <property type="term" value="F:flavin adenine dinucleotide binding"/>
    <property type="evidence" value="ECO:0007669"/>
    <property type="project" value="InterPro"/>
</dbReference>
<evidence type="ECO:0000256" key="8">
    <source>
        <dbReference type="SAM" id="MobiDB-lite"/>
    </source>
</evidence>
<feature type="domain" description="Glucose-methanol-choline oxidoreductase N-terminal" evidence="10">
    <location>
        <begin position="343"/>
        <end position="357"/>
    </location>
</feature>
<dbReference type="Pfam" id="PF05199">
    <property type="entry name" value="GMC_oxred_C"/>
    <property type="match status" value="1"/>
</dbReference>
<feature type="binding site" evidence="6">
    <location>
        <begin position="160"/>
        <end position="163"/>
    </location>
    <ligand>
        <name>FAD</name>
        <dbReference type="ChEBI" id="CHEBI:57692"/>
    </ligand>
</feature>
<dbReference type="PANTHER" id="PTHR11552">
    <property type="entry name" value="GLUCOSE-METHANOL-CHOLINE GMC OXIDOREDUCTASE"/>
    <property type="match status" value="1"/>
</dbReference>
<dbReference type="InterPro" id="IPR012132">
    <property type="entry name" value="GMC_OxRdtase"/>
</dbReference>
<dbReference type="PROSITE" id="PS00624">
    <property type="entry name" value="GMC_OXRED_2"/>
    <property type="match status" value="1"/>
</dbReference>